<protein>
    <submittedName>
        <fullName evidence="2">Universal stress protein</fullName>
    </submittedName>
</protein>
<reference evidence="2 3" key="1">
    <citation type="submission" date="2016-02" db="EMBL/GenBank/DDBJ databases">
        <title>Genome sequence of Halalkalicoccus paucihalophilus DSM 24557.</title>
        <authorList>
            <person name="Poehlein A."/>
            <person name="Daniel R."/>
        </authorList>
    </citation>
    <scope>NUCLEOTIDE SEQUENCE [LARGE SCALE GENOMIC DNA]</scope>
    <source>
        <strain evidence="2 3">DSM 24557</strain>
    </source>
</reference>
<comment type="caution">
    <text evidence="2">The sequence shown here is derived from an EMBL/GenBank/DDBJ whole genome shotgun (WGS) entry which is preliminary data.</text>
</comment>
<dbReference type="EMBL" id="LTAZ01000004">
    <property type="protein sequence ID" value="KYH26543.1"/>
    <property type="molecule type" value="Genomic_DNA"/>
</dbReference>
<dbReference type="InterPro" id="IPR051688">
    <property type="entry name" value="USP_A"/>
</dbReference>
<dbReference type="InterPro" id="IPR006016">
    <property type="entry name" value="UspA"/>
</dbReference>
<dbReference type="AlphaFoldDB" id="A0A151AG02"/>
<evidence type="ECO:0000259" key="1">
    <source>
        <dbReference type="Pfam" id="PF00582"/>
    </source>
</evidence>
<dbReference type="PANTHER" id="PTHR43010">
    <property type="entry name" value="UNIVERSAL STRESS PROTEIN SLR1230"/>
    <property type="match status" value="1"/>
</dbReference>
<accession>A0A151AG02</accession>
<dbReference type="CDD" id="cd00293">
    <property type="entry name" value="USP-like"/>
    <property type="match status" value="1"/>
</dbReference>
<feature type="domain" description="UspA" evidence="1">
    <location>
        <begin position="1"/>
        <end position="143"/>
    </location>
</feature>
<dbReference type="OrthoDB" id="105697at2157"/>
<dbReference type="PRINTS" id="PR01438">
    <property type="entry name" value="UNVRSLSTRESS"/>
</dbReference>
<dbReference type="Gene3D" id="3.40.50.620">
    <property type="entry name" value="HUPs"/>
    <property type="match status" value="1"/>
</dbReference>
<dbReference type="InterPro" id="IPR014729">
    <property type="entry name" value="Rossmann-like_a/b/a_fold"/>
</dbReference>
<keyword evidence="3" id="KW-1185">Reference proteome</keyword>
<evidence type="ECO:0000313" key="2">
    <source>
        <dbReference type="EMBL" id="KYH26543.1"/>
    </source>
</evidence>
<name>A0A151AG02_9EURY</name>
<evidence type="ECO:0000313" key="3">
    <source>
        <dbReference type="Proteomes" id="UP000075321"/>
    </source>
</evidence>
<dbReference type="PANTHER" id="PTHR43010:SF1">
    <property type="entry name" value="USPA DOMAIN-CONTAINING PROTEIN"/>
    <property type="match status" value="1"/>
</dbReference>
<dbReference type="InterPro" id="IPR006015">
    <property type="entry name" value="Universal_stress_UspA"/>
</dbReference>
<sequence>MAHQVLVPIDGSPQAQEALEYAMRELPHAAFTVLTVLNPAEMSAGGTEMGMASYADQWMEIEKERADERFDQARALADEYGVTLDAETVLGPTARGIVDYAEDHDIDQIVMGSHGRDGVSRILLGSVAETVVRRSPCPVTVVR</sequence>
<dbReference type="Pfam" id="PF00582">
    <property type="entry name" value="Usp"/>
    <property type="match status" value="1"/>
</dbReference>
<gene>
    <name evidence="2" type="ORF">HAPAU_16420</name>
</gene>
<dbReference type="RefSeq" id="WP_066381337.1">
    <property type="nucleotide sequence ID" value="NZ_LTAZ01000004.1"/>
</dbReference>
<organism evidence="2 3">
    <name type="scientific">Halalkalicoccus paucihalophilus</name>
    <dbReference type="NCBI Taxonomy" id="1008153"/>
    <lineage>
        <taxon>Archaea</taxon>
        <taxon>Methanobacteriati</taxon>
        <taxon>Methanobacteriota</taxon>
        <taxon>Stenosarchaea group</taxon>
        <taxon>Halobacteria</taxon>
        <taxon>Halobacteriales</taxon>
        <taxon>Halococcaceae</taxon>
        <taxon>Halalkalicoccus</taxon>
    </lineage>
</organism>
<dbReference type="Proteomes" id="UP000075321">
    <property type="component" value="Unassembled WGS sequence"/>
</dbReference>
<dbReference type="SUPFAM" id="SSF52402">
    <property type="entry name" value="Adenine nucleotide alpha hydrolases-like"/>
    <property type="match status" value="1"/>
</dbReference>
<proteinExistence type="predicted"/>
<dbReference type="PATRIC" id="fig|1008153.3.peg.1665"/>